<evidence type="ECO:0000256" key="1">
    <source>
        <dbReference type="ARBA" id="ARBA00004141"/>
    </source>
</evidence>
<evidence type="ECO:0000313" key="7">
    <source>
        <dbReference type="Proteomes" id="UP000238479"/>
    </source>
</evidence>
<keyword evidence="7" id="KW-1185">Reference proteome</keyword>
<dbReference type="GO" id="GO:0005886">
    <property type="term" value="C:plasma membrane"/>
    <property type="evidence" value="ECO:0007669"/>
    <property type="project" value="UniProtKB-ARBA"/>
</dbReference>
<gene>
    <name evidence="6" type="ORF">RchiOBHm_Chr5g0064291</name>
</gene>
<feature type="transmembrane region" description="Helical" evidence="5">
    <location>
        <begin position="35"/>
        <end position="53"/>
    </location>
</feature>
<evidence type="ECO:0000256" key="5">
    <source>
        <dbReference type="SAM" id="Phobius"/>
    </source>
</evidence>
<dbReference type="AlphaFoldDB" id="A0A2P6QIM5"/>
<feature type="transmembrane region" description="Helical" evidence="5">
    <location>
        <begin position="7"/>
        <end position="29"/>
    </location>
</feature>
<dbReference type="Proteomes" id="UP000238479">
    <property type="component" value="Chromosome 5"/>
</dbReference>
<feature type="transmembrane region" description="Helical" evidence="5">
    <location>
        <begin position="95"/>
        <end position="114"/>
    </location>
</feature>
<dbReference type="PANTHER" id="PTHR33514:SF13">
    <property type="entry name" value="PROTEIN ABCI12, CHLOROPLASTIC"/>
    <property type="match status" value="1"/>
</dbReference>
<evidence type="ECO:0000313" key="6">
    <source>
        <dbReference type="EMBL" id="PRQ34031.1"/>
    </source>
</evidence>
<comment type="caution">
    <text evidence="6">The sequence shown here is derived from an EMBL/GenBank/DDBJ whole genome shotgun (WGS) entry which is preliminary data.</text>
</comment>
<keyword evidence="4 5" id="KW-0472">Membrane</keyword>
<name>A0A2P6QIM5_ROSCH</name>
<organism evidence="6 7">
    <name type="scientific">Rosa chinensis</name>
    <name type="common">China rose</name>
    <dbReference type="NCBI Taxonomy" id="74649"/>
    <lineage>
        <taxon>Eukaryota</taxon>
        <taxon>Viridiplantae</taxon>
        <taxon>Streptophyta</taxon>
        <taxon>Embryophyta</taxon>
        <taxon>Tracheophyta</taxon>
        <taxon>Spermatophyta</taxon>
        <taxon>Magnoliopsida</taxon>
        <taxon>eudicotyledons</taxon>
        <taxon>Gunneridae</taxon>
        <taxon>Pentapetalae</taxon>
        <taxon>rosids</taxon>
        <taxon>fabids</taxon>
        <taxon>Rosales</taxon>
        <taxon>Rosaceae</taxon>
        <taxon>Rosoideae</taxon>
        <taxon>Rosoideae incertae sedis</taxon>
        <taxon>Rosa</taxon>
    </lineage>
</organism>
<reference evidence="6 7" key="1">
    <citation type="journal article" date="2018" name="Nat. Genet.">
        <title>The Rosa genome provides new insights in the design of modern roses.</title>
        <authorList>
            <person name="Bendahmane M."/>
        </authorList>
    </citation>
    <scope>NUCLEOTIDE SEQUENCE [LARGE SCALE GENOMIC DNA]</scope>
    <source>
        <strain evidence="7">cv. Old Blush</strain>
    </source>
</reference>
<feature type="transmembrane region" description="Helical" evidence="5">
    <location>
        <begin position="163"/>
        <end position="187"/>
    </location>
</feature>
<dbReference type="InterPro" id="IPR003339">
    <property type="entry name" value="ABC/ECF_trnsptr_transmembrane"/>
</dbReference>
<keyword evidence="2 5" id="KW-0812">Transmembrane</keyword>
<protein>
    <submittedName>
        <fullName evidence="6">Putative ABC/ECF transporter, transmembrane component</fullName>
    </submittedName>
</protein>
<feature type="transmembrane region" description="Helical" evidence="5">
    <location>
        <begin position="126"/>
        <end position="143"/>
    </location>
</feature>
<keyword evidence="3 5" id="KW-1133">Transmembrane helix</keyword>
<evidence type="ECO:0000256" key="4">
    <source>
        <dbReference type="ARBA" id="ARBA00023136"/>
    </source>
</evidence>
<dbReference type="Pfam" id="PF02361">
    <property type="entry name" value="CbiQ"/>
    <property type="match status" value="1"/>
</dbReference>
<comment type="subcellular location">
    <subcellularLocation>
        <location evidence="1">Membrane</location>
        <topology evidence="1">Multi-pass membrane protein</topology>
    </subcellularLocation>
</comment>
<evidence type="ECO:0000256" key="2">
    <source>
        <dbReference type="ARBA" id="ARBA00022692"/>
    </source>
</evidence>
<dbReference type="OMA" id="QYVLLHV"/>
<dbReference type="Gramene" id="PRQ34031">
    <property type="protein sequence ID" value="PRQ34031"/>
    <property type="gene ID" value="RchiOBHm_Chr5g0064291"/>
</dbReference>
<feature type="transmembrane region" description="Helical" evidence="5">
    <location>
        <begin position="65"/>
        <end position="89"/>
    </location>
</feature>
<sequence length="237" mass="26150">MGNAWFLILFGGFGLILVLQVWLLALVVLPARSHIILHFGLVVYLAILSIWVLPRHAWMDQLGRVSLISGLLFIMLGLGADGAPALVQLRTPPPAITGLSNLPASLAGYSYLIFKLGPIQFTRKGLSVASTVACLTFTVFQSASLCQTTTTPEELAFALRWFMLPLTNLGVPVAEVILTLMLSLRFISLVFDEVRNVALGIVSRRIDWQQLTMVETIDGKASIAFVWEDFIVHFFSY</sequence>
<dbReference type="STRING" id="74649.A0A2P6QIM5"/>
<accession>A0A2P6QIM5</accession>
<dbReference type="EMBL" id="PDCK01000043">
    <property type="protein sequence ID" value="PRQ34031.1"/>
    <property type="molecule type" value="Genomic_DNA"/>
</dbReference>
<evidence type="ECO:0000256" key="3">
    <source>
        <dbReference type="ARBA" id="ARBA00022989"/>
    </source>
</evidence>
<proteinExistence type="predicted"/>
<dbReference type="GO" id="GO:0009507">
    <property type="term" value="C:chloroplast"/>
    <property type="evidence" value="ECO:0007669"/>
    <property type="project" value="TreeGrafter"/>
</dbReference>
<dbReference type="PANTHER" id="PTHR33514">
    <property type="entry name" value="PROTEIN ABCI12, CHLOROPLASTIC"/>
    <property type="match status" value="1"/>
</dbReference>